<feature type="region of interest" description="Disordered" evidence="1">
    <location>
        <begin position="23"/>
        <end position="42"/>
    </location>
</feature>
<reference evidence="2 3" key="1">
    <citation type="submission" date="2016-10" db="EMBL/GenBank/DDBJ databases">
        <authorList>
            <person name="de Groot N.N."/>
        </authorList>
    </citation>
    <scope>NUCLEOTIDE SEQUENCE [LARGE SCALE GENOMIC DNA]</scope>
    <source>
        <strain evidence="2 3">AB35.6</strain>
    </source>
</reference>
<gene>
    <name evidence="2" type="ORF">SAMN05443244_1226</name>
</gene>
<dbReference type="EMBL" id="FNSD01000001">
    <property type="protein sequence ID" value="SEB58573.1"/>
    <property type="molecule type" value="Genomic_DNA"/>
</dbReference>
<dbReference type="Proteomes" id="UP000182409">
    <property type="component" value="Unassembled WGS sequence"/>
</dbReference>
<accession>A0A1H4KJJ4</accession>
<evidence type="ECO:0000313" key="2">
    <source>
        <dbReference type="EMBL" id="SEB58573.1"/>
    </source>
</evidence>
<dbReference type="OrthoDB" id="123493at2"/>
<proteinExistence type="predicted"/>
<protein>
    <submittedName>
        <fullName evidence="2">Uncharacterized protein</fullName>
    </submittedName>
</protein>
<feature type="compositionally biased region" description="Low complexity" evidence="1">
    <location>
        <begin position="23"/>
        <end position="32"/>
    </location>
</feature>
<evidence type="ECO:0000256" key="1">
    <source>
        <dbReference type="SAM" id="MobiDB-lite"/>
    </source>
</evidence>
<dbReference type="RefSeq" id="WP_074652806.1">
    <property type="nucleotide sequence ID" value="NZ_FNSD01000001.1"/>
</dbReference>
<dbReference type="AlphaFoldDB" id="A0A1H4KJJ4"/>
<evidence type="ECO:0000313" key="3">
    <source>
        <dbReference type="Proteomes" id="UP000182409"/>
    </source>
</evidence>
<name>A0A1H4KJJ4_9BACT</name>
<organism evidence="2 3">
    <name type="scientific">Terriglobus roseus</name>
    <dbReference type="NCBI Taxonomy" id="392734"/>
    <lineage>
        <taxon>Bacteria</taxon>
        <taxon>Pseudomonadati</taxon>
        <taxon>Acidobacteriota</taxon>
        <taxon>Terriglobia</taxon>
        <taxon>Terriglobales</taxon>
        <taxon>Acidobacteriaceae</taxon>
        <taxon>Terriglobus</taxon>
    </lineage>
</organism>
<sequence length="122" mass="13337">MAKTIVKKKVVKKAATKAVKGTPAKAAKTAAKPLSKAIRKNSKPKACTQPVALADRLDTLLHTVRCIAQHEDELCTLLHAARKSNRMTQALARELRSILANLPAEEYAWELRALEEELEAAA</sequence>